<gene>
    <name evidence="14" type="ORF">A2570_03025</name>
</gene>
<proteinExistence type="inferred from homology"/>
<dbReference type="PANTHER" id="PTHR30153:SF2">
    <property type="entry name" value="REPLICATIVE DNA HELICASE"/>
    <property type="match status" value="1"/>
</dbReference>
<dbReference type="InterPro" id="IPR027417">
    <property type="entry name" value="P-loop_NTPase"/>
</dbReference>
<keyword evidence="4 12" id="KW-0547">Nucleotide-binding</keyword>
<keyword evidence="9" id="KW-0413">Isomerase</keyword>
<dbReference type="InterPro" id="IPR016136">
    <property type="entry name" value="DNA_helicase_N/primase_C"/>
</dbReference>
<feature type="domain" description="SF4 helicase" evidence="13">
    <location>
        <begin position="188"/>
        <end position="457"/>
    </location>
</feature>
<organism evidence="14 15">
    <name type="scientific">Candidatus Brennerbacteria bacterium RIFOXYD1_FULL_41_16</name>
    <dbReference type="NCBI Taxonomy" id="1797529"/>
    <lineage>
        <taxon>Bacteria</taxon>
        <taxon>Candidatus Brenneribacteriota</taxon>
    </lineage>
</organism>
<evidence type="ECO:0000256" key="10">
    <source>
        <dbReference type="ARBA" id="ARBA00048954"/>
    </source>
</evidence>
<dbReference type="NCBIfam" id="NF004384">
    <property type="entry name" value="PRK05748.1"/>
    <property type="match status" value="1"/>
</dbReference>
<dbReference type="FunFam" id="1.10.860.10:FF:000001">
    <property type="entry name" value="Replicative DNA helicase"/>
    <property type="match status" value="1"/>
</dbReference>
<dbReference type="InterPro" id="IPR007694">
    <property type="entry name" value="DNA_helicase_DnaB-like_C"/>
</dbReference>
<evidence type="ECO:0000256" key="12">
    <source>
        <dbReference type="RuleBase" id="RU362085"/>
    </source>
</evidence>
<keyword evidence="5 12" id="KW-0378">Hydrolase</keyword>
<dbReference type="InterPro" id="IPR007692">
    <property type="entry name" value="DNA_helicase_DnaB"/>
</dbReference>
<evidence type="ECO:0000256" key="7">
    <source>
        <dbReference type="ARBA" id="ARBA00022840"/>
    </source>
</evidence>
<reference evidence="14 15" key="1">
    <citation type="journal article" date="2016" name="Nat. Commun.">
        <title>Thousands of microbial genomes shed light on interconnected biogeochemical processes in an aquifer system.</title>
        <authorList>
            <person name="Anantharaman K."/>
            <person name="Brown C.T."/>
            <person name="Hug L.A."/>
            <person name="Sharon I."/>
            <person name="Castelle C.J."/>
            <person name="Probst A.J."/>
            <person name="Thomas B.C."/>
            <person name="Singh A."/>
            <person name="Wilkins M.J."/>
            <person name="Karaoz U."/>
            <person name="Brodie E.L."/>
            <person name="Williams K.H."/>
            <person name="Hubbard S.S."/>
            <person name="Banfield J.F."/>
        </authorList>
    </citation>
    <scope>NUCLEOTIDE SEQUENCE [LARGE SCALE GENOMIC DNA]</scope>
</reference>
<dbReference type="SUPFAM" id="SSF48024">
    <property type="entry name" value="N-terminal domain of DnaB helicase"/>
    <property type="match status" value="1"/>
</dbReference>
<keyword evidence="2 12" id="KW-0639">Primosome</keyword>
<dbReference type="InterPro" id="IPR036185">
    <property type="entry name" value="DNA_heli_DnaB-like_N_sf"/>
</dbReference>
<evidence type="ECO:0000256" key="3">
    <source>
        <dbReference type="ARBA" id="ARBA00022705"/>
    </source>
</evidence>
<dbReference type="PROSITE" id="PS51199">
    <property type="entry name" value="SF4_HELICASE"/>
    <property type="match status" value="1"/>
</dbReference>
<keyword evidence="6 12" id="KW-0347">Helicase</keyword>
<dbReference type="GO" id="GO:0043139">
    <property type="term" value="F:5'-3' DNA helicase activity"/>
    <property type="evidence" value="ECO:0007669"/>
    <property type="project" value="UniProtKB-EC"/>
</dbReference>
<dbReference type="SUPFAM" id="SSF52540">
    <property type="entry name" value="P-loop containing nucleoside triphosphate hydrolases"/>
    <property type="match status" value="1"/>
</dbReference>
<dbReference type="NCBIfam" id="TIGR00665">
    <property type="entry name" value="DnaB"/>
    <property type="match status" value="1"/>
</dbReference>
<evidence type="ECO:0000313" key="14">
    <source>
        <dbReference type="EMBL" id="OGY40231.1"/>
    </source>
</evidence>
<keyword evidence="3 12" id="KW-0235">DNA replication</keyword>
<evidence type="ECO:0000256" key="1">
    <source>
        <dbReference type="ARBA" id="ARBA00008428"/>
    </source>
</evidence>
<evidence type="ECO:0000256" key="11">
    <source>
        <dbReference type="NCBIfam" id="TIGR00665"/>
    </source>
</evidence>
<comment type="function">
    <text evidence="12">The main replicative DNA helicase, it participates in initiation and elongation during chromosome replication. Travels ahead of the DNA replisome, separating dsDNA into templates for DNA synthesis. A processive ATP-dependent 5'-3' DNA helicase it has DNA-dependent ATPase activity.</text>
</comment>
<evidence type="ECO:0000256" key="2">
    <source>
        <dbReference type="ARBA" id="ARBA00022515"/>
    </source>
</evidence>
<dbReference type="PANTHER" id="PTHR30153">
    <property type="entry name" value="REPLICATIVE DNA HELICASE DNAB"/>
    <property type="match status" value="1"/>
</dbReference>
<dbReference type="EMBL" id="MHHY01000009">
    <property type="protein sequence ID" value="OGY40231.1"/>
    <property type="molecule type" value="Genomic_DNA"/>
</dbReference>
<accession>A0A1G1XJU8</accession>
<dbReference type="AlphaFoldDB" id="A0A1G1XJU8"/>
<dbReference type="CDD" id="cd00984">
    <property type="entry name" value="DnaB_C"/>
    <property type="match status" value="1"/>
</dbReference>
<dbReference type="GO" id="GO:0006269">
    <property type="term" value="P:DNA replication, synthesis of primer"/>
    <property type="evidence" value="ECO:0007669"/>
    <property type="project" value="UniProtKB-UniRule"/>
</dbReference>
<dbReference type="SMART" id="SM00382">
    <property type="entry name" value="AAA"/>
    <property type="match status" value="1"/>
</dbReference>
<dbReference type="GO" id="GO:0005829">
    <property type="term" value="C:cytosol"/>
    <property type="evidence" value="ECO:0007669"/>
    <property type="project" value="TreeGrafter"/>
</dbReference>
<evidence type="ECO:0000256" key="4">
    <source>
        <dbReference type="ARBA" id="ARBA00022741"/>
    </source>
</evidence>
<evidence type="ECO:0000256" key="9">
    <source>
        <dbReference type="ARBA" id="ARBA00023235"/>
    </source>
</evidence>
<dbReference type="Pfam" id="PF03796">
    <property type="entry name" value="DnaB_C"/>
    <property type="match status" value="1"/>
</dbReference>
<dbReference type="GO" id="GO:0003677">
    <property type="term" value="F:DNA binding"/>
    <property type="evidence" value="ECO:0007669"/>
    <property type="project" value="UniProtKB-UniRule"/>
</dbReference>
<dbReference type="Gene3D" id="1.10.860.10">
    <property type="entry name" value="DNAb Helicase, Chain A"/>
    <property type="match status" value="1"/>
</dbReference>
<dbReference type="GO" id="GO:1990077">
    <property type="term" value="C:primosome complex"/>
    <property type="evidence" value="ECO:0007669"/>
    <property type="project" value="UniProtKB-UniRule"/>
</dbReference>
<keyword evidence="8 12" id="KW-0238">DNA-binding</keyword>
<dbReference type="InterPro" id="IPR007693">
    <property type="entry name" value="DNA_helicase_DnaB-like_N"/>
</dbReference>
<evidence type="ECO:0000313" key="15">
    <source>
        <dbReference type="Proteomes" id="UP000178570"/>
    </source>
</evidence>
<evidence type="ECO:0000256" key="5">
    <source>
        <dbReference type="ARBA" id="ARBA00022801"/>
    </source>
</evidence>
<dbReference type="GO" id="GO:0016887">
    <property type="term" value="F:ATP hydrolysis activity"/>
    <property type="evidence" value="ECO:0007669"/>
    <property type="project" value="RHEA"/>
</dbReference>
<dbReference type="STRING" id="1797529.A2570_03025"/>
<dbReference type="InterPro" id="IPR003593">
    <property type="entry name" value="AAA+_ATPase"/>
</dbReference>
<dbReference type="Gene3D" id="3.40.50.300">
    <property type="entry name" value="P-loop containing nucleotide triphosphate hydrolases"/>
    <property type="match status" value="1"/>
</dbReference>
<sequence>MPKRKNEIKNLNDLAGKLPPQDIEAEQSVLGAIMIDRNSLAKVADVLLPEDFYRPNHQKIYSVMIELFSRSEPIDILTVSSRLKEKKELEEIGGVSYLSELVNLVPTSSHIDHYSKIVNKKRVLRDLIGASYNISELAQEEKRDVEDILDSAEQEIFKISQRTSGKGFQHITEDLKKAFERIEELHHHRGKLRGITTGFKSLDNVLSGLQRSDLVILAARPSIGKSSFALDIARNAALSEKVPVGIFSIEMSRDQIIDRLVAAEANVDLWKIRTGNLSEKGEPNDFELLQEAMAKLDEAPIYIVDVATPTVIQIRAMARRLQAEVNLGLLIVDYLQLINSTGKSDNLVQQMTEISRGLKALARELNIPILAISQLSRAVEQRPHQIPRLSDLRDSGSIEQDADVVMFIYREDKVKEETNKHNIADLIIAKHRNGPVGKVTFHFSEQFASFRELTKEEGLEMGTSDSEEF</sequence>
<evidence type="ECO:0000256" key="6">
    <source>
        <dbReference type="ARBA" id="ARBA00022806"/>
    </source>
</evidence>
<keyword evidence="7 12" id="KW-0067">ATP-binding</keyword>
<dbReference type="EC" id="5.6.2.3" evidence="11 12"/>
<evidence type="ECO:0000256" key="8">
    <source>
        <dbReference type="ARBA" id="ARBA00023125"/>
    </source>
</evidence>
<comment type="similarity">
    <text evidence="1 12">Belongs to the helicase family. DnaB subfamily.</text>
</comment>
<dbReference type="GO" id="GO:0005524">
    <property type="term" value="F:ATP binding"/>
    <property type="evidence" value="ECO:0007669"/>
    <property type="project" value="UniProtKB-UniRule"/>
</dbReference>
<protein>
    <recommendedName>
        <fullName evidence="11 12">Replicative DNA helicase</fullName>
        <ecNumber evidence="11 12">5.6.2.3</ecNumber>
    </recommendedName>
</protein>
<dbReference type="Pfam" id="PF00772">
    <property type="entry name" value="DnaB"/>
    <property type="match status" value="1"/>
</dbReference>
<comment type="catalytic activity">
    <reaction evidence="10 12">
        <text>ATP + H2O = ADP + phosphate + H(+)</text>
        <dbReference type="Rhea" id="RHEA:13065"/>
        <dbReference type="ChEBI" id="CHEBI:15377"/>
        <dbReference type="ChEBI" id="CHEBI:15378"/>
        <dbReference type="ChEBI" id="CHEBI:30616"/>
        <dbReference type="ChEBI" id="CHEBI:43474"/>
        <dbReference type="ChEBI" id="CHEBI:456216"/>
        <dbReference type="EC" id="5.6.2.3"/>
    </reaction>
</comment>
<name>A0A1G1XJU8_9BACT</name>
<dbReference type="Proteomes" id="UP000178570">
    <property type="component" value="Unassembled WGS sequence"/>
</dbReference>
<evidence type="ECO:0000259" key="13">
    <source>
        <dbReference type="PROSITE" id="PS51199"/>
    </source>
</evidence>
<comment type="caution">
    <text evidence="14">The sequence shown here is derived from an EMBL/GenBank/DDBJ whole genome shotgun (WGS) entry which is preliminary data.</text>
</comment>